<name>B7ASU5_9FIRM</name>
<dbReference type="PANTHER" id="PTHR30005">
    <property type="entry name" value="EXOPOLYPHOSPHATASE"/>
    <property type="match status" value="1"/>
</dbReference>
<dbReference type="Pfam" id="PF02541">
    <property type="entry name" value="Ppx-GppA"/>
    <property type="match status" value="1"/>
</dbReference>
<evidence type="ECO:0000259" key="3">
    <source>
        <dbReference type="Pfam" id="PF21447"/>
    </source>
</evidence>
<dbReference type="Pfam" id="PF21447">
    <property type="entry name" value="Ppx-GppA_III"/>
    <property type="match status" value="1"/>
</dbReference>
<keyword evidence="5" id="KW-1185">Reference proteome</keyword>
<evidence type="ECO:0008006" key="6">
    <source>
        <dbReference type="Google" id="ProtNLM"/>
    </source>
</evidence>
<dbReference type="SUPFAM" id="SSF53067">
    <property type="entry name" value="Actin-like ATPase domain"/>
    <property type="match status" value="2"/>
</dbReference>
<dbReference type="Gene3D" id="1.10.3210.10">
    <property type="entry name" value="Hypothetical protein af1432"/>
    <property type="match status" value="1"/>
</dbReference>
<feature type="domain" description="Ppx/GppA phosphatase C-terminal" evidence="3">
    <location>
        <begin position="322"/>
        <end position="458"/>
    </location>
</feature>
<organism evidence="4 5">
    <name type="scientific">[Bacteroides] pectinophilus ATCC 43243</name>
    <dbReference type="NCBI Taxonomy" id="483218"/>
    <lineage>
        <taxon>Bacteria</taxon>
        <taxon>Bacillati</taxon>
        <taxon>Bacillota</taxon>
        <taxon>Clostridia</taxon>
        <taxon>Eubacteriales</taxon>
    </lineage>
</organism>
<dbReference type="STRING" id="483218.BACPEC_02153"/>
<comment type="caution">
    <text evidence="4">The sequence shown here is derived from an EMBL/GenBank/DDBJ whole genome shotgun (WGS) entry which is preliminary data.</text>
</comment>
<evidence type="ECO:0000313" key="4">
    <source>
        <dbReference type="EMBL" id="EEC57641.1"/>
    </source>
</evidence>
<dbReference type="HOGENOM" id="CLU_025908_4_1_9"/>
<dbReference type="InterPro" id="IPR048950">
    <property type="entry name" value="Ppx_GppA_C"/>
</dbReference>
<dbReference type="SUPFAM" id="SSF109604">
    <property type="entry name" value="HD-domain/PDEase-like"/>
    <property type="match status" value="1"/>
</dbReference>
<dbReference type="Gene3D" id="3.30.420.150">
    <property type="entry name" value="Exopolyphosphatase. Domain 2"/>
    <property type="match status" value="1"/>
</dbReference>
<sequence>MSVTTFAAISIGSYEIELKIFEISPKTGIREIDRISHVIELGRDTYNKDKISFEMVDKLCGILYDFSYIMKGYKVKAYRACATSAIREAVNSKNVLDRVKVRTGLDIELLSNSEQRFISYKAFSMQDEIIEQAMNECTLLADIGSGSAQITLFNNGKLITTQNIRLGVLRVRELLARLAQNADKYRCILEEYIDNDLETFTKIFLEGYKVTNIVGTGENLSYIKLAGEDKKYVTKKEFAGIYDRIIGKSEDEIAQQLDIPQTHASLVTPGLMLFARLFAFTDAKRLWMPDVKLGDGLAVDYAQKSRLIKLKHNFNDDILSATRQIAERYQCNVPHTRFVEKAALGIFDAMKKLHGLGERERLILQLAAIMHDSGKFVSLMYPSEAGYDIIMASEIIGISHEERETVAKIIKYNTRDFDYRQMNLTQSKLTAMLRLANALDRSHKQKMSDLKISLEGDELIIATSTYEDITLEYGLFKEKTELFEEIYGVRPVLRQRKNTR</sequence>
<dbReference type="InterPro" id="IPR003607">
    <property type="entry name" value="HD/PDEase_dom"/>
</dbReference>
<dbReference type="CDD" id="cd24006">
    <property type="entry name" value="ASKHA_NBD_PPX_GppA"/>
    <property type="match status" value="1"/>
</dbReference>
<dbReference type="eggNOG" id="COG0248">
    <property type="taxonomic scope" value="Bacteria"/>
</dbReference>
<feature type="domain" description="Ppx/GppA phosphatase N-terminal" evidence="2">
    <location>
        <begin position="30"/>
        <end position="298"/>
    </location>
</feature>
<proteinExistence type="inferred from homology"/>
<gene>
    <name evidence="4" type="ORF">BACPEC_02153</name>
</gene>
<dbReference type="Proteomes" id="UP000003136">
    <property type="component" value="Unassembled WGS sequence"/>
</dbReference>
<reference evidence="4 5" key="2">
    <citation type="submission" date="2008-11" db="EMBL/GenBank/DDBJ databases">
        <authorList>
            <person name="Fulton L."/>
            <person name="Clifton S."/>
            <person name="Fulton B."/>
            <person name="Xu J."/>
            <person name="Minx P."/>
            <person name="Pepin K.H."/>
            <person name="Johnson M."/>
            <person name="Bhonagiri V."/>
            <person name="Nash W.E."/>
            <person name="Mardis E.R."/>
            <person name="Wilson R.K."/>
        </authorList>
    </citation>
    <scope>NUCLEOTIDE SEQUENCE [LARGE SCALE GENOMIC DNA]</scope>
    <source>
        <strain evidence="4 5">ATCC 43243</strain>
    </source>
</reference>
<dbReference type="EMBL" id="ABVQ01000036">
    <property type="protein sequence ID" value="EEC57641.1"/>
    <property type="molecule type" value="Genomic_DNA"/>
</dbReference>
<evidence type="ECO:0000256" key="1">
    <source>
        <dbReference type="ARBA" id="ARBA00007125"/>
    </source>
</evidence>
<dbReference type="Gene3D" id="3.30.420.40">
    <property type="match status" value="1"/>
</dbReference>
<dbReference type="CDD" id="cd00077">
    <property type="entry name" value="HDc"/>
    <property type="match status" value="1"/>
</dbReference>
<comment type="similarity">
    <text evidence="1">Belongs to the GppA/Ppx family.</text>
</comment>
<dbReference type="InterPro" id="IPR043129">
    <property type="entry name" value="ATPase_NBD"/>
</dbReference>
<evidence type="ECO:0000259" key="2">
    <source>
        <dbReference type="Pfam" id="PF02541"/>
    </source>
</evidence>
<reference evidence="4 5" key="1">
    <citation type="submission" date="2008-11" db="EMBL/GenBank/DDBJ databases">
        <title>Draft genome sequence of Bacteroides pectinophilus (ATCC 43243).</title>
        <authorList>
            <person name="Sudarsanam P."/>
            <person name="Ley R."/>
            <person name="Guruge J."/>
            <person name="Turnbaugh P.J."/>
            <person name="Mahowald M."/>
            <person name="Liep D."/>
            <person name="Gordon J."/>
        </authorList>
    </citation>
    <scope>NUCLEOTIDE SEQUENCE [LARGE SCALE GENOMIC DNA]</scope>
    <source>
        <strain evidence="4 5">ATCC 43243</strain>
    </source>
</reference>
<dbReference type="AlphaFoldDB" id="B7ASU5"/>
<protein>
    <recommendedName>
        <fullName evidence="6">HD domain-containing protein</fullName>
    </recommendedName>
</protein>
<dbReference type="PANTHER" id="PTHR30005:SF0">
    <property type="entry name" value="RETROGRADE REGULATION PROTEIN 2"/>
    <property type="match status" value="1"/>
</dbReference>
<accession>B7ASU5</accession>
<dbReference type="GO" id="GO:0016462">
    <property type="term" value="F:pyrophosphatase activity"/>
    <property type="evidence" value="ECO:0007669"/>
    <property type="project" value="TreeGrafter"/>
</dbReference>
<evidence type="ECO:0000313" key="5">
    <source>
        <dbReference type="Proteomes" id="UP000003136"/>
    </source>
</evidence>
<dbReference type="InterPro" id="IPR003695">
    <property type="entry name" value="Ppx_GppA_N"/>
</dbReference>
<dbReference type="InterPro" id="IPR050273">
    <property type="entry name" value="GppA/Ppx_hydrolase"/>
</dbReference>